<protein>
    <submittedName>
        <fullName evidence="1">Uncharacterized protein</fullName>
    </submittedName>
</protein>
<evidence type="ECO:0000313" key="2">
    <source>
        <dbReference type="Proteomes" id="UP000569732"/>
    </source>
</evidence>
<name>A0A853INS3_9GAMM</name>
<comment type="caution">
    <text evidence="1">The sequence shown here is derived from an EMBL/GenBank/DDBJ whole genome shotgun (WGS) entry which is preliminary data.</text>
</comment>
<evidence type="ECO:0000313" key="1">
    <source>
        <dbReference type="EMBL" id="NYZ69506.1"/>
    </source>
</evidence>
<organism evidence="1 2">
    <name type="scientific">Spartinivicinus marinus</name>
    <dbReference type="NCBI Taxonomy" id="2994442"/>
    <lineage>
        <taxon>Bacteria</taxon>
        <taxon>Pseudomonadati</taxon>
        <taxon>Pseudomonadota</taxon>
        <taxon>Gammaproteobacteria</taxon>
        <taxon>Oceanospirillales</taxon>
        <taxon>Zooshikellaceae</taxon>
        <taxon>Spartinivicinus</taxon>
    </lineage>
</organism>
<dbReference type="AlphaFoldDB" id="A0A853INS3"/>
<keyword evidence="2" id="KW-1185">Reference proteome</keyword>
<gene>
    <name evidence="1" type="ORF">H0A36_26160</name>
</gene>
<dbReference type="Proteomes" id="UP000569732">
    <property type="component" value="Unassembled WGS sequence"/>
</dbReference>
<dbReference type="EMBL" id="JACCKB010000094">
    <property type="protein sequence ID" value="NYZ69506.1"/>
    <property type="molecule type" value="Genomic_DNA"/>
</dbReference>
<sequence length="143" mass="15905">MTEAATPTESPLTLEAVQAKFEAWRQRPGKRQPFPKAYWRDVIALQEYYKISKILSTLRISHAQLRVQEQRLNGKAKSTERAVPPANEFIKVDFSGETAKSSATESCLPETLSVELTRPDGTVLKVSAISSQAVDALITRFIA</sequence>
<dbReference type="RefSeq" id="WP_180571490.1">
    <property type="nucleotide sequence ID" value="NZ_JACCKB010000094.1"/>
</dbReference>
<reference evidence="1 2" key="1">
    <citation type="submission" date="2020-07" db="EMBL/GenBank/DDBJ databases">
        <title>Endozoicomonas sp. nov., isolated from sediment.</title>
        <authorList>
            <person name="Gu T."/>
        </authorList>
    </citation>
    <scope>NUCLEOTIDE SEQUENCE [LARGE SCALE GENOMIC DNA]</scope>
    <source>
        <strain evidence="1 2">SM1973</strain>
    </source>
</reference>
<proteinExistence type="predicted"/>
<accession>A0A853INS3</accession>